<evidence type="ECO:0000313" key="1">
    <source>
        <dbReference type="EMBL" id="MCW1243992.1"/>
    </source>
</evidence>
<dbReference type="Proteomes" id="UP001061999">
    <property type="component" value="Unassembled WGS sequence"/>
</dbReference>
<accession>A0ABT3F4S9</accession>
<protein>
    <recommendedName>
        <fullName evidence="3">Ig-like domain-containing protein</fullName>
    </recommendedName>
</protein>
<sequence>MASQSSTSNTPFVLFPVMIPGWVTPVEPQGLADGGIPKRIYDDRPDGCECWIDPWTEFQARTWTMGAGDSVALFVNDETTSVDDATVQPGEEARPIVLHIPRGRLRNGVNRLHYKVSRLSGNDEDSRDLNVLYHLLSPGADDPDDTSINMDLVVPQDVEQHGVSAARAAEGVTFGFNYANQRAYDTVRFQLSTETIELPVNSPSESVATTLYTNTFRLIGDNPRTFARFLVIDQLGNDNQSAAKYLDVHLDRVTVPIITLVLDRQGNEIPEGGITLDTSITVQGTASNGDDIQLYGNGSPVGSSFAVVGTTWSHTLSNLGVAVYSLTARLGAVSSEPRIFTITQLVKPTLPKAYNVAGTRLKMGFNDVKDLYREEFLDVVVPPYTGSRPDHILNVIWKGRAVTYTELNPVAGQRILRVPRLEFVDSIGGEVEASYSVQPNNTSTALLSEPWQGIFDEQALALPAPLYNSSTHVVTVSDTSSMGRYKIRVRWDGLVTRDGPEIPLDVNRPYTFTIDSSWVSENRGQTVLLNYTLRLDASNPILFSHYLRIPV</sequence>
<dbReference type="EMBL" id="JAOSHO010000045">
    <property type="protein sequence ID" value="MCW1243992.1"/>
    <property type="molecule type" value="Genomic_DNA"/>
</dbReference>
<proteinExistence type="predicted"/>
<name>A0ABT3F4S9_9PSED</name>
<reference evidence="1" key="1">
    <citation type="submission" date="2022-07" db="EMBL/GenBank/DDBJ databases">
        <title>Pseudomonas agronomica sp. nov.: a novel bacterium with biotechnological application in the synthesis of biofertilizers from valorized agricultural residues.</title>
        <authorList>
            <person name="Robas M."/>
            <person name="Fernandez V.M."/>
            <person name="Luna L."/>
            <person name="Provanza A."/>
            <person name="Jimenez P.A."/>
        </authorList>
    </citation>
    <scope>NUCLEOTIDE SEQUENCE</scope>
    <source>
        <strain evidence="1">SAICEU22T</strain>
    </source>
</reference>
<organism evidence="1 2">
    <name type="scientific">Pseudomonas agronomica</name>
    <dbReference type="NCBI Taxonomy" id="2979328"/>
    <lineage>
        <taxon>Bacteria</taxon>
        <taxon>Pseudomonadati</taxon>
        <taxon>Pseudomonadota</taxon>
        <taxon>Gammaproteobacteria</taxon>
        <taxon>Pseudomonadales</taxon>
        <taxon>Pseudomonadaceae</taxon>
        <taxon>Pseudomonas</taxon>
    </lineage>
</organism>
<gene>
    <name evidence="1" type="ORF">OC610_06205</name>
</gene>
<keyword evidence="2" id="KW-1185">Reference proteome</keyword>
<comment type="caution">
    <text evidence="1">The sequence shown here is derived from an EMBL/GenBank/DDBJ whole genome shotgun (WGS) entry which is preliminary data.</text>
</comment>
<evidence type="ECO:0000313" key="2">
    <source>
        <dbReference type="Proteomes" id="UP001061999"/>
    </source>
</evidence>
<evidence type="ECO:0008006" key="3">
    <source>
        <dbReference type="Google" id="ProtNLM"/>
    </source>
</evidence>
<dbReference type="RefSeq" id="WP_264427028.1">
    <property type="nucleotide sequence ID" value="NZ_JAOSHO010000045.1"/>
</dbReference>